<protein>
    <submittedName>
        <fullName evidence="1">Uncharacterized protein</fullName>
    </submittedName>
</protein>
<dbReference type="Proteomes" id="UP000076798">
    <property type="component" value="Unassembled WGS sequence"/>
</dbReference>
<dbReference type="EMBL" id="KV428190">
    <property type="protein sequence ID" value="KZT34291.1"/>
    <property type="molecule type" value="Genomic_DNA"/>
</dbReference>
<accession>A0A165ZGK8</accession>
<dbReference type="OrthoDB" id="6613063at2759"/>
<dbReference type="AlphaFoldDB" id="A0A165ZGK8"/>
<sequence length="53" mass="6052">VLHIAPGIRKAAPVWALWTFIVERFCGRLAKAVTSRQHPYSVMNRHVLELAQL</sequence>
<keyword evidence="2" id="KW-1185">Reference proteome</keyword>
<feature type="non-terminal residue" evidence="1">
    <location>
        <position position="1"/>
    </location>
</feature>
<proteinExistence type="predicted"/>
<evidence type="ECO:0000313" key="1">
    <source>
        <dbReference type="EMBL" id="KZT34291.1"/>
    </source>
</evidence>
<evidence type="ECO:0000313" key="2">
    <source>
        <dbReference type="Proteomes" id="UP000076798"/>
    </source>
</evidence>
<feature type="non-terminal residue" evidence="1">
    <location>
        <position position="53"/>
    </location>
</feature>
<name>A0A165ZGK8_9AGAM</name>
<reference evidence="1 2" key="1">
    <citation type="journal article" date="2016" name="Mol. Biol. Evol.">
        <title>Comparative Genomics of Early-Diverging Mushroom-Forming Fungi Provides Insights into the Origins of Lignocellulose Decay Capabilities.</title>
        <authorList>
            <person name="Nagy L.G."/>
            <person name="Riley R."/>
            <person name="Tritt A."/>
            <person name="Adam C."/>
            <person name="Daum C."/>
            <person name="Floudas D."/>
            <person name="Sun H."/>
            <person name="Yadav J.S."/>
            <person name="Pangilinan J."/>
            <person name="Larsson K.H."/>
            <person name="Matsuura K."/>
            <person name="Barry K."/>
            <person name="Labutti K."/>
            <person name="Kuo R."/>
            <person name="Ohm R.A."/>
            <person name="Bhattacharya S.S."/>
            <person name="Shirouzu T."/>
            <person name="Yoshinaga Y."/>
            <person name="Martin F.M."/>
            <person name="Grigoriev I.V."/>
            <person name="Hibbett D.S."/>
        </authorList>
    </citation>
    <scope>NUCLEOTIDE SEQUENCE [LARGE SCALE GENOMIC DNA]</scope>
    <source>
        <strain evidence="1 2">HHB10207 ss-3</strain>
    </source>
</reference>
<organism evidence="1 2">
    <name type="scientific">Sistotremastrum suecicum HHB10207 ss-3</name>
    <dbReference type="NCBI Taxonomy" id="1314776"/>
    <lineage>
        <taxon>Eukaryota</taxon>
        <taxon>Fungi</taxon>
        <taxon>Dikarya</taxon>
        <taxon>Basidiomycota</taxon>
        <taxon>Agaricomycotina</taxon>
        <taxon>Agaricomycetes</taxon>
        <taxon>Sistotremastrales</taxon>
        <taxon>Sistotremastraceae</taxon>
        <taxon>Sistotremastrum</taxon>
    </lineage>
</organism>
<gene>
    <name evidence="1" type="ORF">SISSUDRAFT_955500</name>
</gene>